<dbReference type="OrthoDB" id="245563at2759"/>
<dbReference type="GeneID" id="28816149"/>
<dbReference type="InParanoid" id="A0A132BBH2"/>
<sequence>MRKLREGSDTIVQVGTAREAIDNVVQTPSVVLITDHGIHKEENEEILQRIVSYVRAGGTVVVGFFFPYNTNADQFEAFFEAFGLAWTMGAYTRAECWPNVGCNIENRAVFGNMPSNYHTKAVYVHGAKADEKIYVDPFDLPPDSDRTEAIVARAKVGQGWLVYMGDVYFGEEFQDILLKLCGIDKNG</sequence>
<proteinExistence type="predicted"/>
<accession>A0A132BBH2</accession>
<protein>
    <submittedName>
        <fullName evidence="1">Uncharacterized protein</fullName>
    </submittedName>
</protein>
<dbReference type="KEGG" id="psco:LY89DRAFT_276931"/>
<dbReference type="RefSeq" id="XP_018064125.1">
    <property type="nucleotide sequence ID" value="XM_018206423.1"/>
</dbReference>
<gene>
    <name evidence="1" type="ORF">LY89DRAFT_276931</name>
</gene>
<evidence type="ECO:0000313" key="2">
    <source>
        <dbReference type="Proteomes" id="UP000070700"/>
    </source>
</evidence>
<keyword evidence="2" id="KW-1185">Reference proteome</keyword>
<dbReference type="Proteomes" id="UP000070700">
    <property type="component" value="Unassembled WGS sequence"/>
</dbReference>
<organism evidence="1 2">
    <name type="scientific">Mollisia scopiformis</name>
    <name type="common">Conifer needle endophyte fungus</name>
    <name type="synonym">Phialocephala scopiformis</name>
    <dbReference type="NCBI Taxonomy" id="149040"/>
    <lineage>
        <taxon>Eukaryota</taxon>
        <taxon>Fungi</taxon>
        <taxon>Dikarya</taxon>
        <taxon>Ascomycota</taxon>
        <taxon>Pezizomycotina</taxon>
        <taxon>Leotiomycetes</taxon>
        <taxon>Helotiales</taxon>
        <taxon>Mollisiaceae</taxon>
        <taxon>Mollisia</taxon>
    </lineage>
</organism>
<reference evidence="1 2" key="1">
    <citation type="submission" date="2015-10" db="EMBL/GenBank/DDBJ databases">
        <title>Full genome of DAOMC 229536 Phialocephala scopiformis, a fungal endophyte of spruce producing the potent anti-insectan compound rugulosin.</title>
        <authorList>
            <consortium name="DOE Joint Genome Institute"/>
            <person name="Walker A.K."/>
            <person name="Frasz S.L."/>
            <person name="Seifert K.A."/>
            <person name="Miller J.D."/>
            <person name="Mondo S.J."/>
            <person name="Labutti K."/>
            <person name="Lipzen A."/>
            <person name="Dockter R."/>
            <person name="Kennedy M."/>
            <person name="Grigoriev I.V."/>
            <person name="Spatafora J.W."/>
        </authorList>
    </citation>
    <scope>NUCLEOTIDE SEQUENCE [LARGE SCALE GENOMIC DNA]</scope>
    <source>
        <strain evidence="1 2">CBS 120377</strain>
    </source>
</reference>
<name>A0A132BBH2_MOLSC</name>
<dbReference type="EMBL" id="KQ947431">
    <property type="protein sequence ID" value="KUJ09770.1"/>
    <property type="molecule type" value="Genomic_DNA"/>
</dbReference>
<dbReference type="AlphaFoldDB" id="A0A132BBH2"/>
<dbReference type="STRING" id="149040.A0A132BBH2"/>
<evidence type="ECO:0000313" key="1">
    <source>
        <dbReference type="EMBL" id="KUJ09770.1"/>
    </source>
</evidence>